<evidence type="ECO:0000313" key="1">
    <source>
        <dbReference type="EMBL" id="KAK8579619.1"/>
    </source>
</evidence>
<protein>
    <submittedName>
        <fullName evidence="1">Uncharacterized protein</fullName>
    </submittedName>
</protein>
<reference evidence="1 2" key="1">
    <citation type="journal article" date="2024" name="G3 (Bethesda)">
        <title>Genome assembly of Hibiscus sabdariffa L. provides insights into metabolisms of medicinal natural products.</title>
        <authorList>
            <person name="Kim T."/>
        </authorList>
    </citation>
    <scope>NUCLEOTIDE SEQUENCE [LARGE SCALE GENOMIC DNA]</scope>
    <source>
        <strain evidence="1">TK-2024</strain>
        <tissue evidence="1">Old leaves</tissue>
    </source>
</reference>
<proteinExistence type="predicted"/>
<accession>A0ABR2FFC0</accession>
<keyword evidence="2" id="KW-1185">Reference proteome</keyword>
<dbReference type="Proteomes" id="UP001472677">
    <property type="component" value="Unassembled WGS sequence"/>
</dbReference>
<dbReference type="EMBL" id="JBBPBM010000006">
    <property type="protein sequence ID" value="KAK8579619.1"/>
    <property type="molecule type" value="Genomic_DNA"/>
</dbReference>
<comment type="caution">
    <text evidence="1">The sequence shown here is derived from an EMBL/GenBank/DDBJ whole genome shotgun (WGS) entry which is preliminary data.</text>
</comment>
<organism evidence="1 2">
    <name type="scientific">Hibiscus sabdariffa</name>
    <name type="common">roselle</name>
    <dbReference type="NCBI Taxonomy" id="183260"/>
    <lineage>
        <taxon>Eukaryota</taxon>
        <taxon>Viridiplantae</taxon>
        <taxon>Streptophyta</taxon>
        <taxon>Embryophyta</taxon>
        <taxon>Tracheophyta</taxon>
        <taxon>Spermatophyta</taxon>
        <taxon>Magnoliopsida</taxon>
        <taxon>eudicotyledons</taxon>
        <taxon>Gunneridae</taxon>
        <taxon>Pentapetalae</taxon>
        <taxon>rosids</taxon>
        <taxon>malvids</taxon>
        <taxon>Malvales</taxon>
        <taxon>Malvaceae</taxon>
        <taxon>Malvoideae</taxon>
        <taxon>Hibiscus</taxon>
    </lineage>
</organism>
<gene>
    <name evidence="1" type="ORF">V6N12_069933</name>
</gene>
<evidence type="ECO:0000313" key="2">
    <source>
        <dbReference type="Proteomes" id="UP001472677"/>
    </source>
</evidence>
<name>A0ABR2FFC0_9ROSI</name>
<sequence length="134" mass="14222">MEKMWTCGGMFGFGMSIPLVNLLDDPSIILGSHPMPEASMTDQVGSGLLTGPLQFARPMMLDVAKWTVMMIIFGDVSAYDFAGQLHVYMDPHAFIHDCLFEERSMVAGSKASGHLGTGLGELVHVGGASSSGIG</sequence>